<gene>
    <name evidence="2" type="ORF">ARALYDRAFT_914610</name>
</gene>
<evidence type="ECO:0000313" key="2">
    <source>
        <dbReference type="EMBL" id="EFH44138.1"/>
    </source>
</evidence>
<dbReference type="Gramene" id="scaffold_702352.1">
    <property type="protein sequence ID" value="scaffold_702352.1"/>
    <property type="gene ID" value="scaffold_702352.1"/>
</dbReference>
<dbReference type="PANTHER" id="PTHR45631">
    <property type="entry name" value="OS07G0107800 PROTEIN-RELATED"/>
    <property type="match status" value="1"/>
</dbReference>
<dbReference type="InterPro" id="IPR001611">
    <property type="entry name" value="Leu-rich_rpt"/>
</dbReference>
<dbReference type="HOGENOM" id="CLU_1596758_0_0_1"/>
<dbReference type="InterPro" id="IPR032675">
    <property type="entry name" value="LRR_dom_sf"/>
</dbReference>
<dbReference type="Proteomes" id="UP000008694">
    <property type="component" value="Unassembled WGS sequence"/>
</dbReference>
<dbReference type="SUPFAM" id="SSF52058">
    <property type="entry name" value="L domain-like"/>
    <property type="match status" value="1"/>
</dbReference>
<reference evidence="3" key="1">
    <citation type="journal article" date="2011" name="Nat. Genet.">
        <title>The Arabidopsis lyrata genome sequence and the basis of rapid genome size change.</title>
        <authorList>
            <person name="Hu T.T."/>
            <person name="Pattyn P."/>
            <person name="Bakker E.G."/>
            <person name="Cao J."/>
            <person name="Cheng J.-F."/>
            <person name="Clark R.M."/>
            <person name="Fahlgren N."/>
            <person name="Fawcett J.A."/>
            <person name="Grimwood J."/>
            <person name="Gundlach H."/>
            <person name="Haberer G."/>
            <person name="Hollister J.D."/>
            <person name="Ossowski S."/>
            <person name="Ottilar R.P."/>
            <person name="Salamov A.A."/>
            <person name="Schneeberger K."/>
            <person name="Spannagl M."/>
            <person name="Wang X."/>
            <person name="Yang L."/>
            <person name="Nasrallah M.E."/>
            <person name="Bergelson J."/>
            <person name="Carrington J.C."/>
            <person name="Gaut B.S."/>
            <person name="Schmutz J."/>
            <person name="Mayer K.F.X."/>
            <person name="Van de Peer Y."/>
            <person name="Grigoriev I.V."/>
            <person name="Nordborg M."/>
            <person name="Weigel D."/>
            <person name="Guo Y.-L."/>
        </authorList>
    </citation>
    <scope>NUCLEOTIDE SEQUENCE [LARGE SCALE GENOMIC DNA]</scope>
    <source>
        <strain evidence="3">cv. MN47</strain>
    </source>
</reference>
<protein>
    <recommendedName>
        <fullName evidence="4">Leucine-rich repeat family protein</fullName>
    </recommendedName>
</protein>
<keyword evidence="1" id="KW-1133">Transmembrane helix</keyword>
<evidence type="ECO:0000313" key="3">
    <source>
        <dbReference type="Proteomes" id="UP000008694"/>
    </source>
</evidence>
<proteinExistence type="predicted"/>
<dbReference type="AlphaFoldDB" id="D7MFI9"/>
<dbReference type="PANTHER" id="PTHR45631:SF175">
    <property type="entry name" value="PROTEIN KINASE DOMAIN-CONTAINING PROTEIN"/>
    <property type="match status" value="1"/>
</dbReference>
<sequence length="167" mass="18000">MADTVPIRTSTKCDVSCSLDLTRTKSSTLPPSCNAIEVFGVLQLLQSETDKNDDFSNFGLNGTISRDIQYLNQLQKLNLSGNNLSGSIPQSLRNMANNGLTLLANGNPNLCLDPSCESEAGHGNNIKKLLVPILASAASVGIITAVLLLIILFFRKKRPQKGKLEDK</sequence>
<name>D7MFI9_ARALL</name>
<keyword evidence="3" id="KW-1185">Reference proteome</keyword>
<evidence type="ECO:0008006" key="4">
    <source>
        <dbReference type="Google" id="ProtNLM"/>
    </source>
</evidence>
<keyword evidence="1" id="KW-0472">Membrane</keyword>
<accession>D7MFI9</accession>
<dbReference type="STRING" id="81972.D7MFI9"/>
<dbReference type="Pfam" id="PF00560">
    <property type="entry name" value="LRR_1"/>
    <property type="match status" value="1"/>
</dbReference>
<keyword evidence="1" id="KW-0812">Transmembrane</keyword>
<dbReference type="Gene3D" id="3.80.10.10">
    <property type="entry name" value="Ribonuclease Inhibitor"/>
    <property type="match status" value="1"/>
</dbReference>
<organism evidence="3">
    <name type="scientific">Arabidopsis lyrata subsp. lyrata</name>
    <name type="common">Lyre-leaved rock-cress</name>
    <dbReference type="NCBI Taxonomy" id="81972"/>
    <lineage>
        <taxon>Eukaryota</taxon>
        <taxon>Viridiplantae</taxon>
        <taxon>Streptophyta</taxon>
        <taxon>Embryophyta</taxon>
        <taxon>Tracheophyta</taxon>
        <taxon>Spermatophyta</taxon>
        <taxon>Magnoliopsida</taxon>
        <taxon>eudicotyledons</taxon>
        <taxon>Gunneridae</taxon>
        <taxon>Pentapetalae</taxon>
        <taxon>rosids</taxon>
        <taxon>malvids</taxon>
        <taxon>Brassicales</taxon>
        <taxon>Brassicaceae</taxon>
        <taxon>Camelineae</taxon>
        <taxon>Arabidopsis</taxon>
    </lineage>
</organism>
<dbReference type="EMBL" id="GL348719">
    <property type="protein sequence ID" value="EFH44138.1"/>
    <property type="molecule type" value="Genomic_DNA"/>
</dbReference>
<feature type="transmembrane region" description="Helical" evidence="1">
    <location>
        <begin position="129"/>
        <end position="154"/>
    </location>
</feature>
<evidence type="ECO:0000256" key="1">
    <source>
        <dbReference type="SAM" id="Phobius"/>
    </source>
</evidence>